<dbReference type="SUPFAM" id="SSF56349">
    <property type="entry name" value="DNA breaking-rejoining enzymes"/>
    <property type="match status" value="1"/>
</dbReference>
<reference evidence="5" key="1">
    <citation type="submission" date="2023-07" db="EMBL/GenBank/DDBJ databases">
        <title>Two novel species in the genus Flavivirga.</title>
        <authorList>
            <person name="Kwon K."/>
        </authorList>
    </citation>
    <scope>NUCLEOTIDE SEQUENCE</scope>
    <source>
        <strain evidence="5">KACC 14158</strain>
    </source>
</reference>
<dbReference type="Gene3D" id="1.10.150.130">
    <property type="match status" value="1"/>
</dbReference>
<proteinExistence type="predicted"/>
<name>A0ABT8WM77_9FLAO</name>
<evidence type="ECO:0000259" key="3">
    <source>
        <dbReference type="Pfam" id="PF13102"/>
    </source>
</evidence>
<organism evidence="5 6">
    <name type="scientific">Flavivirga jejuensis</name>
    <dbReference type="NCBI Taxonomy" id="870487"/>
    <lineage>
        <taxon>Bacteria</taxon>
        <taxon>Pseudomonadati</taxon>
        <taxon>Bacteroidota</taxon>
        <taxon>Flavobacteriia</taxon>
        <taxon>Flavobacteriales</taxon>
        <taxon>Flavobacteriaceae</taxon>
        <taxon>Flavivirga</taxon>
    </lineage>
</organism>
<dbReference type="RefSeq" id="WP_303301390.1">
    <property type="nucleotide sequence ID" value="NZ_BAABDA010000051.1"/>
</dbReference>
<feature type="domain" description="Phage integrase SAM-like" evidence="3">
    <location>
        <begin position="100"/>
        <end position="207"/>
    </location>
</feature>
<evidence type="ECO:0000313" key="5">
    <source>
        <dbReference type="EMBL" id="MDO5974255.1"/>
    </source>
</evidence>
<accession>A0ABT8WM77</accession>
<keyword evidence="2" id="KW-0233">DNA recombination</keyword>
<dbReference type="EMBL" id="JAUOEL010000002">
    <property type="protein sequence ID" value="MDO5974255.1"/>
    <property type="molecule type" value="Genomic_DNA"/>
</dbReference>
<keyword evidence="1" id="KW-0238">DNA-binding</keyword>
<dbReference type="InterPro" id="IPR011010">
    <property type="entry name" value="DNA_brk_join_enz"/>
</dbReference>
<dbReference type="InterPro" id="IPR010998">
    <property type="entry name" value="Integrase_recombinase_N"/>
</dbReference>
<dbReference type="InterPro" id="IPR025269">
    <property type="entry name" value="SAM-like_dom"/>
</dbReference>
<evidence type="ECO:0000256" key="1">
    <source>
        <dbReference type="ARBA" id="ARBA00023125"/>
    </source>
</evidence>
<dbReference type="Pfam" id="PF13102">
    <property type="entry name" value="Phage_int_SAM_5"/>
    <property type="match status" value="1"/>
</dbReference>
<dbReference type="Proteomes" id="UP001176806">
    <property type="component" value="Unassembled WGS sequence"/>
</dbReference>
<evidence type="ECO:0000259" key="4">
    <source>
        <dbReference type="Pfam" id="PF17293"/>
    </source>
</evidence>
<dbReference type="Gene3D" id="1.10.443.10">
    <property type="entry name" value="Intergrase catalytic core"/>
    <property type="match status" value="1"/>
</dbReference>
<evidence type="ECO:0000256" key="2">
    <source>
        <dbReference type="ARBA" id="ARBA00023172"/>
    </source>
</evidence>
<keyword evidence="6" id="KW-1185">Reference proteome</keyword>
<protein>
    <submittedName>
        <fullName evidence="5">Site-specific integrase</fullName>
    </submittedName>
</protein>
<dbReference type="InterPro" id="IPR035386">
    <property type="entry name" value="Arm-DNA-bind_5"/>
</dbReference>
<dbReference type="InterPro" id="IPR013762">
    <property type="entry name" value="Integrase-like_cat_sf"/>
</dbReference>
<evidence type="ECO:0000313" key="6">
    <source>
        <dbReference type="Proteomes" id="UP001176806"/>
    </source>
</evidence>
<feature type="domain" description="Arm DNA-binding" evidence="4">
    <location>
        <begin position="10"/>
        <end position="88"/>
    </location>
</feature>
<gene>
    <name evidence="5" type="ORF">Q4Q40_08670</name>
</gene>
<dbReference type="Pfam" id="PF17293">
    <property type="entry name" value="Arm-DNA-bind_5"/>
    <property type="match status" value="1"/>
</dbReference>
<sequence length="311" mass="37147">MFWADLARAKNNQASIYARITVNGKRATISLKRKVPVSDWDAHKGRSRGTNQNARTLNLYLEEVNSSIFKSYQDLKLEHKLITSQAIKSRYLGEDEQNHTVLDIVNYHNEDMQGKLKWGTQKNYYTTQKYIEKFLLKKYKTTDLYLQQLDYDFIIKFEKYLRSYIPQDHQKQMGNNTVMKHIERFRKLINLTFKLGWITRDPFVNFKSQYIKTERNFLSLLELKSIEEKQFKIERLQLVKDLFVFSCYTSLSYIDVINLTEDNINMGIDGELWIHYKREKTRKPIRIPLLPKALEIIEDYRGNLKTSEKRT</sequence>
<comment type="caution">
    <text evidence="5">The sequence shown here is derived from an EMBL/GenBank/DDBJ whole genome shotgun (WGS) entry which is preliminary data.</text>
</comment>